<dbReference type="Proteomes" id="UP000689195">
    <property type="component" value="Unassembled WGS sequence"/>
</dbReference>
<accession>A0A8S1YDC3</accession>
<name>A0A8S1YDC3_9CILI</name>
<sequence>MSDMKLIKDQKKYFQKIGWIRKKKEISKYMDQVAKEDLYQSLKKTDVILIGIRTYLPIQHLESQNKQIFKEIGQIFYYEMRLLVTKEFKFNLFKKGCNREKCLFFLCLEILRQTLSIQLVLLQIFLSFRKDLEN</sequence>
<dbReference type="AlphaFoldDB" id="A0A8S1YDC3"/>
<evidence type="ECO:0000313" key="2">
    <source>
        <dbReference type="Proteomes" id="UP000689195"/>
    </source>
</evidence>
<evidence type="ECO:0000313" key="1">
    <source>
        <dbReference type="EMBL" id="CAD8211188.1"/>
    </source>
</evidence>
<organism evidence="1 2">
    <name type="scientific">Paramecium pentaurelia</name>
    <dbReference type="NCBI Taxonomy" id="43138"/>
    <lineage>
        <taxon>Eukaryota</taxon>
        <taxon>Sar</taxon>
        <taxon>Alveolata</taxon>
        <taxon>Ciliophora</taxon>
        <taxon>Intramacronucleata</taxon>
        <taxon>Oligohymenophorea</taxon>
        <taxon>Peniculida</taxon>
        <taxon>Parameciidae</taxon>
        <taxon>Paramecium</taxon>
    </lineage>
</organism>
<keyword evidence="2" id="KW-1185">Reference proteome</keyword>
<gene>
    <name evidence="1" type="ORF">PPENT_87.1.T1620084</name>
</gene>
<reference evidence="1" key="1">
    <citation type="submission" date="2021-01" db="EMBL/GenBank/DDBJ databases">
        <authorList>
            <consortium name="Genoscope - CEA"/>
            <person name="William W."/>
        </authorList>
    </citation>
    <scope>NUCLEOTIDE SEQUENCE</scope>
</reference>
<comment type="caution">
    <text evidence="1">The sequence shown here is derived from an EMBL/GenBank/DDBJ whole genome shotgun (WGS) entry which is preliminary data.</text>
</comment>
<protein>
    <submittedName>
        <fullName evidence="1">Uncharacterized protein</fullName>
    </submittedName>
</protein>
<dbReference type="EMBL" id="CAJJDO010000162">
    <property type="protein sequence ID" value="CAD8211188.1"/>
    <property type="molecule type" value="Genomic_DNA"/>
</dbReference>
<proteinExistence type="predicted"/>